<organism evidence="2 3">
    <name type="scientific">Malus domestica</name>
    <name type="common">Apple</name>
    <name type="synonym">Pyrus malus</name>
    <dbReference type="NCBI Taxonomy" id="3750"/>
    <lineage>
        <taxon>Eukaryota</taxon>
        <taxon>Viridiplantae</taxon>
        <taxon>Streptophyta</taxon>
        <taxon>Embryophyta</taxon>
        <taxon>Tracheophyta</taxon>
        <taxon>Spermatophyta</taxon>
        <taxon>Magnoliopsida</taxon>
        <taxon>eudicotyledons</taxon>
        <taxon>Gunneridae</taxon>
        <taxon>Pentapetalae</taxon>
        <taxon>rosids</taxon>
        <taxon>fabids</taxon>
        <taxon>Rosales</taxon>
        <taxon>Rosaceae</taxon>
        <taxon>Amygdaloideae</taxon>
        <taxon>Maleae</taxon>
        <taxon>Malus</taxon>
    </lineage>
</organism>
<name>A0A498I9C7_MALDO</name>
<keyword evidence="3" id="KW-1185">Reference proteome</keyword>
<feature type="transmembrane region" description="Helical" evidence="1">
    <location>
        <begin position="20"/>
        <end position="43"/>
    </location>
</feature>
<protein>
    <submittedName>
        <fullName evidence="2">Uncharacterized protein</fullName>
    </submittedName>
</protein>
<sequence>MVESEKFVLPLETDMANSPLLFVLKALTVLICCCGYIPSYCFVGSLYLNLKPKEPIRRFKMHKGRGWIAGFSNPVVVNTLVGVLSTLEMLAVFLFILVLAWNFYARILNVFKNLKPSKSLALSS</sequence>
<dbReference type="STRING" id="3750.A0A498I9C7"/>
<keyword evidence="1" id="KW-0472">Membrane</keyword>
<proteinExistence type="predicted"/>
<keyword evidence="1" id="KW-1133">Transmembrane helix</keyword>
<dbReference type="AlphaFoldDB" id="A0A498I9C7"/>
<accession>A0A498I9C7</accession>
<evidence type="ECO:0000313" key="3">
    <source>
        <dbReference type="Proteomes" id="UP000290289"/>
    </source>
</evidence>
<dbReference type="Proteomes" id="UP000290289">
    <property type="component" value="Chromosome 14"/>
</dbReference>
<reference evidence="2 3" key="1">
    <citation type="submission" date="2018-10" db="EMBL/GenBank/DDBJ databases">
        <title>A high-quality apple genome assembly.</title>
        <authorList>
            <person name="Hu J."/>
        </authorList>
    </citation>
    <scope>NUCLEOTIDE SEQUENCE [LARGE SCALE GENOMIC DNA]</scope>
    <source>
        <strain evidence="3">cv. HFTH1</strain>
        <tissue evidence="2">Young leaf</tissue>
    </source>
</reference>
<evidence type="ECO:0000256" key="1">
    <source>
        <dbReference type="SAM" id="Phobius"/>
    </source>
</evidence>
<feature type="transmembrane region" description="Helical" evidence="1">
    <location>
        <begin position="90"/>
        <end position="108"/>
    </location>
</feature>
<gene>
    <name evidence="2" type="ORF">DVH24_039664</name>
</gene>
<comment type="caution">
    <text evidence="2">The sequence shown here is derived from an EMBL/GenBank/DDBJ whole genome shotgun (WGS) entry which is preliminary data.</text>
</comment>
<keyword evidence="1" id="KW-0812">Transmembrane</keyword>
<dbReference type="EMBL" id="RDQH01000340">
    <property type="protein sequence ID" value="RXH77693.1"/>
    <property type="molecule type" value="Genomic_DNA"/>
</dbReference>
<evidence type="ECO:0000313" key="2">
    <source>
        <dbReference type="EMBL" id="RXH77693.1"/>
    </source>
</evidence>